<comment type="pathway">
    <text evidence="1 9">Isoprenoid biosynthesis; isopentenyl diphosphate biosynthesis via DXP pathway; isopentenyl diphosphate from 1-deoxy-D-xylulose 5-phosphate: step 1/6.</text>
</comment>
<dbReference type="Pfam" id="PF02670">
    <property type="entry name" value="DXP_reductoisom"/>
    <property type="match status" value="1"/>
</dbReference>
<dbReference type="PANTHER" id="PTHR30525">
    <property type="entry name" value="1-DEOXY-D-XYLULOSE 5-PHOSPHATE REDUCTOISOMERASE"/>
    <property type="match status" value="1"/>
</dbReference>
<evidence type="ECO:0000313" key="13">
    <source>
        <dbReference type="EMBL" id="WRP14041.1"/>
    </source>
</evidence>
<feature type="binding site" evidence="9">
    <location>
        <position position="24"/>
    </location>
    <ligand>
        <name>NADPH</name>
        <dbReference type="ChEBI" id="CHEBI:57783"/>
    </ligand>
</feature>
<evidence type="ECO:0000259" key="10">
    <source>
        <dbReference type="Pfam" id="PF02670"/>
    </source>
</evidence>
<organism evidence="13 14">
    <name type="scientific">Geochorda subterranea</name>
    <dbReference type="NCBI Taxonomy" id="3109564"/>
    <lineage>
        <taxon>Bacteria</taxon>
        <taxon>Bacillati</taxon>
        <taxon>Bacillota</taxon>
        <taxon>Limnochordia</taxon>
        <taxon>Limnochordales</taxon>
        <taxon>Geochordaceae</taxon>
        <taxon>Geochorda</taxon>
    </lineage>
</organism>
<feature type="binding site" evidence="9">
    <location>
        <position position="22"/>
    </location>
    <ligand>
        <name>NADPH</name>
        <dbReference type="ChEBI" id="CHEBI:57783"/>
    </ligand>
</feature>
<comment type="similarity">
    <text evidence="2 9">Belongs to the DXR family.</text>
</comment>
<dbReference type="Pfam" id="PF13288">
    <property type="entry name" value="DXPR_C"/>
    <property type="match status" value="1"/>
</dbReference>
<feature type="binding site" evidence="9">
    <location>
        <position position="161"/>
    </location>
    <ligand>
        <name>Mn(2+)</name>
        <dbReference type="ChEBI" id="CHEBI:29035"/>
    </ligand>
</feature>
<comment type="caution">
    <text evidence="9">Lacks conserved residue(s) required for the propagation of feature annotation.</text>
</comment>
<keyword evidence="3 9" id="KW-0479">Metal-binding</keyword>
<dbReference type="HAMAP" id="MF_00183">
    <property type="entry name" value="DXP_reductoisom"/>
    <property type="match status" value="1"/>
</dbReference>
<dbReference type="PANTHER" id="PTHR30525:SF0">
    <property type="entry name" value="1-DEOXY-D-XYLULOSE 5-PHOSPHATE REDUCTOISOMERASE, CHLOROPLASTIC"/>
    <property type="match status" value="1"/>
</dbReference>
<feature type="domain" description="1-deoxy-D-xylulose 5-phosphate reductoisomerase C-terminal" evidence="11">
    <location>
        <begin position="157"/>
        <end position="255"/>
    </location>
</feature>
<keyword evidence="14" id="KW-1185">Reference proteome</keyword>
<dbReference type="Proteomes" id="UP001333102">
    <property type="component" value="Chromosome"/>
</dbReference>
<comment type="cofactor">
    <cofactor evidence="9">
        <name>Mg(2+)</name>
        <dbReference type="ChEBI" id="CHEBI:18420"/>
    </cofactor>
    <cofactor evidence="9">
        <name>Mn(2+)</name>
        <dbReference type="ChEBI" id="CHEBI:29035"/>
    </cofactor>
</comment>
<feature type="binding site" evidence="9">
    <location>
        <position position="231"/>
    </location>
    <ligand>
        <name>NADPH</name>
        <dbReference type="ChEBI" id="CHEBI:57783"/>
    </ligand>
</feature>
<feature type="binding site" evidence="9">
    <location>
        <position position="162"/>
    </location>
    <ligand>
        <name>1-deoxy-D-xylulose 5-phosphate</name>
        <dbReference type="ChEBI" id="CHEBI:57792"/>
    </ligand>
</feature>
<feature type="binding site" evidence="9">
    <location>
        <position position="247"/>
    </location>
    <ligand>
        <name>1-deoxy-D-xylulose 5-phosphate</name>
        <dbReference type="ChEBI" id="CHEBI:57792"/>
    </ligand>
</feature>
<dbReference type="InterPro" id="IPR013512">
    <property type="entry name" value="DXP_reductoisomerase_N"/>
</dbReference>
<dbReference type="GO" id="GO:0030604">
    <property type="term" value="F:1-deoxy-D-xylulose-5-phosphate reductoisomerase activity"/>
    <property type="evidence" value="ECO:0007669"/>
    <property type="project" value="UniProtKB-EC"/>
</dbReference>
<feature type="domain" description="DXP reductoisomerase C-terminal" evidence="12">
    <location>
        <begin position="287"/>
        <end position="410"/>
    </location>
</feature>
<keyword evidence="9" id="KW-0460">Magnesium</keyword>
<gene>
    <name evidence="9 13" type="primary">dxr</name>
    <name evidence="13" type="ORF">VLY81_11500</name>
</gene>
<feature type="binding site" evidence="9">
    <location>
        <position position="163"/>
    </location>
    <ligand>
        <name>Mn(2+)</name>
        <dbReference type="ChEBI" id="CHEBI:29035"/>
    </ligand>
</feature>
<evidence type="ECO:0000259" key="12">
    <source>
        <dbReference type="Pfam" id="PF13288"/>
    </source>
</evidence>
<dbReference type="PIRSF" id="PIRSF006205">
    <property type="entry name" value="Dxp_reductismrs"/>
    <property type="match status" value="1"/>
</dbReference>
<dbReference type="Gene3D" id="1.10.1740.10">
    <property type="match status" value="1"/>
</dbReference>
<dbReference type="InterPro" id="IPR026877">
    <property type="entry name" value="DXPR_C"/>
</dbReference>
<feature type="binding site" evidence="9">
    <location>
        <position position="135"/>
    </location>
    <ligand>
        <name>NADPH</name>
        <dbReference type="ChEBI" id="CHEBI:57783"/>
    </ligand>
</feature>
<keyword evidence="7 9" id="KW-0414">Isoprene biosynthesis</keyword>
<dbReference type="EC" id="1.1.1.267" evidence="9"/>
<dbReference type="NCBIfam" id="TIGR00243">
    <property type="entry name" value="Dxr"/>
    <property type="match status" value="1"/>
</dbReference>
<comment type="catalytic activity">
    <reaction evidence="8">
        <text>2-C-methyl-D-erythritol 4-phosphate + NADP(+) = 1-deoxy-D-xylulose 5-phosphate + NADPH + H(+)</text>
        <dbReference type="Rhea" id="RHEA:13717"/>
        <dbReference type="ChEBI" id="CHEBI:15378"/>
        <dbReference type="ChEBI" id="CHEBI:57783"/>
        <dbReference type="ChEBI" id="CHEBI:57792"/>
        <dbReference type="ChEBI" id="CHEBI:58262"/>
        <dbReference type="ChEBI" id="CHEBI:58349"/>
        <dbReference type="EC" id="1.1.1.267"/>
    </reaction>
    <physiologicalReaction direction="right-to-left" evidence="8">
        <dbReference type="Rhea" id="RHEA:13719"/>
    </physiologicalReaction>
</comment>
<feature type="binding site" evidence="9">
    <location>
        <position position="244"/>
    </location>
    <ligand>
        <name>1-deoxy-D-xylulose 5-phosphate</name>
        <dbReference type="ChEBI" id="CHEBI:57792"/>
    </ligand>
</feature>
<dbReference type="SUPFAM" id="SSF55347">
    <property type="entry name" value="Glyceraldehyde-3-phosphate dehydrogenase-like, C-terminal domain"/>
    <property type="match status" value="1"/>
</dbReference>
<dbReference type="SUPFAM" id="SSF51735">
    <property type="entry name" value="NAD(P)-binding Rossmann-fold domains"/>
    <property type="match status" value="1"/>
</dbReference>
<evidence type="ECO:0000313" key="14">
    <source>
        <dbReference type="Proteomes" id="UP001333102"/>
    </source>
</evidence>
<dbReference type="EMBL" id="CP141614">
    <property type="protein sequence ID" value="WRP14041.1"/>
    <property type="molecule type" value="Genomic_DNA"/>
</dbReference>
<evidence type="ECO:0000256" key="2">
    <source>
        <dbReference type="ARBA" id="ARBA00006825"/>
    </source>
</evidence>
<reference evidence="14" key="1">
    <citation type="submission" date="2023-12" db="EMBL/GenBank/DDBJ databases">
        <title>Novel isolates from deep terrestrial aquifers shed light on the physiology and ecology of the class Limnochordia.</title>
        <authorList>
            <person name="Karnachuk O.V."/>
            <person name="Lukina A.P."/>
            <person name="Avakyan M.R."/>
            <person name="Kadnikov V."/>
            <person name="Begmatov S."/>
            <person name="Beletsky A.V."/>
            <person name="Mardanov A.V."/>
            <person name="Ravin N.V."/>
        </authorList>
    </citation>
    <scope>NUCLEOTIDE SEQUENCE [LARGE SCALE GENOMIC DNA]</scope>
    <source>
        <strain evidence="14">LN</strain>
    </source>
</reference>
<evidence type="ECO:0000256" key="7">
    <source>
        <dbReference type="ARBA" id="ARBA00023229"/>
    </source>
</evidence>
<feature type="binding site" evidence="9">
    <location>
        <position position="247"/>
    </location>
    <ligand>
        <name>Mn(2+)</name>
        <dbReference type="ChEBI" id="CHEBI:29035"/>
    </ligand>
</feature>
<feature type="binding site" evidence="9">
    <location>
        <position position="243"/>
    </location>
    <ligand>
        <name>1-deoxy-D-xylulose 5-phosphate</name>
        <dbReference type="ChEBI" id="CHEBI:57792"/>
    </ligand>
</feature>
<evidence type="ECO:0000256" key="8">
    <source>
        <dbReference type="ARBA" id="ARBA00048543"/>
    </source>
</evidence>
<keyword evidence="4 9" id="KW-0521">NADP</keyword>
<evidence type="ECO:0000259" key="11">
    <source>
        <dbReference type="Pfam" id="PF08436"/>
    </source>
</evidence>
<dbReference type="RefSeq" id="WP_324668324.1">
    <property type="nucleotide sequence ID" value="NZ_CP141614.1"/>
</dbReference>
<evidence type="ECO:0000256" key="3">
    <source>
        <dbReference type="ARBA" id="ARBA00022723"/>
    </source>
</evidence>
<feature type="binding site" evidence="9">
    <location>
        <position position="23"/>
    </location>
    <ligand>
        <name>NADPH</name>
        <dbReference type="ChEBI" id="CHEBI:57783"/>
    </ligand>
</feature>
<accession>A0ABZ1BNN5</accession>
<evidence type="ECO:0000256" key="4">
    <source>
        <dbReference type="ARBA" id="ARBA00022857"/>
    </source>
</evidence>
<evidence type="ECO:0000256" key="5">
    <source>
        <dbReference type="ARBA" id="ARBA00023002"/>
    </source>
</evidence>
<proteinExistence type="inferred from homology"/>
<comment type="function">
    <text evidence="9">Catalyzes the NADPH-dependent rearrangement and reduction of 1-deoxy-D-xylulose-5-phosphate (DXP) to 2-C-methyl-D-erythritol 4-phosphate (MEP).</text>
</comment>
<protein>
    <recommendedName>
        <fullName evidence="9">1-deoxy-D-xylulose 5-phosphate reductoisomerase</fullName>
        <shortName evidence="9">DXP reductoisomerase</shortName>
        <ecNumber evidence="9">1.1.1.267</ecNumber>
    </recommendedName>
    <alternativeName>
        <fullName evidence="9">1-deoxyxylulose-5-phosphate reductoisomerase</fullName>
    </alternativeName>
    <alternativeName>
        <fullName evidence="9">2-C-methyl-D-erythritol 4-phosphate synthase</fullName>
    </alternativeName>
</protein>
<dbReference type="InterPro" id="IPR003821">
    <property type="entry name" value="DXP_reductoisomerase"/>
</dbReference>
<feature type="binding site" evidence="9">
    <location>
        <position position="163"/>
    </location>
    <ligand>
        <name>1-deoxy-D-xylulose 5-phosphate</name>
        <dbReference type="ChEBI" id="CHEBI:57792"/>
    </ligand>
</feature>
<feature type="binding site" evidence="9">
    <location>
        <position position="238"/>
    </location>
    <ligand>
        <name>1-deoxy-D-xylulose 5-phosphate</name>
        <dbReference type="ChEBI" id="CHEBI:57792"/>
    </ligand>
</feature>
<feature type="domain" description="1-deoxy-D-xylulose 5-phosphate reductoisomerase N-terminal" evidence="10">
    <location>
        <begin position="16"/>
        <end position="143"/>
    </location>
</feature>
<sequence>MAVPHDRRATSGPKRLAVLGSTGSLGIQVLELCERFADRLQVVALAASGRRQELLGQQVRRFRPQLVAVGDATAPIGDALRDAAGAARVVHGPDGLVEAAVHPDVDLVVVLTVGMAGLAPTLAALEAGKRVALGNKEVLVAAGELLPGARLVAEGRLLPVDSEHSAVWQSLLGERHALPGGDGGGEAVTGPGAIRRLWLTASGGPFWGWSAQRLRSVTPEQALAHPTWRMGPRVTIDSATLVNKGFEIIEAHHLFGVPYPAIRVVVHRQSVVHSLVELRDGSIKAQMSLPDMRLPLLFALSHPERWEYRGPAPLFEGHAPERGPLSLTFEPLDEATEPPAIRLARRAAEAGSTYPAVLSTADEVAVEAFLAGRLAFDRILPVVQETLDGHVPARVLSLEAVRWADDWARRTARRVVEEMRQA</sequence>
<evidence type="ECO:0000256" key="6">
    <source>
        <dbReference type="ARBA" id="ARBA00023211"/>
    </source>
</evidence>
<dbReference type="InterPro" id="IPR036169">
    <property type="entry name" value="DXPR_C_sf"/>
</dbReference>
<dbReference type="InterPro" id="IPR013644">
    <property type="entry name" value="DXP_reductoisomerase_C"/>
</dbReference>
<feature type="binding site" evidence="9">
    <location>
        <position position="225"/>
    </location>
    <ligand>
        <name>1-deoxy-D-xylulose 5-phosphate</name>
        <dbReference type="ChEBI" id="CHEBI:57792"/>
    </ligand>
</feature>
<dbReference type="SUPFAM" id="SSF69055">
    <property type="entry name" value="1-deoxy-D-xylulose-5-phosphate reductoisomerase, C-terminal domain"/>
    <property type="match status" value="1"/>
</dbReference>
<feature type="binding site" evidence="9">
    <location>
        <position position="202"/>
    </location>
    <ligand>
        <name>1-deoxy-D-xylulose 5-phosphate</name>
        <dbReference type="ChEBI" id="CHEBI:57792"/>
    </ligand>
</feature>
<dbReference type="Pfam" id="PF08436">
    <property type="entry name" value="DXP_redisom_C"/>
    <property type="match status" value="1"/>
</dbReference>
<evidence type="ECO:0000256" key="1">
    <source>
        <dbReference type="ARBA" id="ARBA00005094"/>
    </source>
</evidence>
<dbReference type="Gene3D" id="3.40.50.720">
    <property type="entry name" value="NAD(P)-binding Rossmann-like Domain"/>
    <property type="match status" value="1"/>
</dbReference>
<feature type="binding site" evidence="9">
    <location>
        <position position="136"/>
    </location>
    <ligand>
        <name>1-deoxy-D-xylulose 5-phosphate</name>
        <dbReference type="ChEBI" id="CHEBI:57792"/>
    </ligand>
</feature>
<evidence type="ECO:0000256" key="9">
    <source>
        <dbReference type="HAMAP-Rule" id="MF_00183"/>
    </source>
</evidence>
<name>A0ABZ1BNN5_9FIRM</name>
<feature type="binding site" evidence="9">
    <location>
        <position position="137"/>
    </location>
    <ligand>
        <name>NADPH</name>
        <dbReference type="ChEBI" id="CHEBI:57783"/>
    </ligand>
</feature>
<keyword evidence="5 9" id="KW-0560">Oxidoreductase</keyword>
<dbReference type="InterPro" id="IPR036291">
    <property type="entry name" value="NAD(P)-bd_dom_sf"/>
</dbReference>
<keyword evidence="6 9" id="KW-0464">Manganese</keyword>